<sequence length="140" mass="16222">MESKSSKVLPVPSAIQNLSVKLNSIDSSTVFVGLGLGIVLLFCLVILLLIRRVRNHKRLAPMTKDRVFFRESLDSTEYMKMLASVDRKLVMEEILEKRRQALTIPEIAYDDVRYIDEVFVDIRELTSENRENECSKIIYR</sequence>
<dbReference type="Proteomes" id="UP000694941">
    <property type="component" value="Unplaced"/>
</dbReference>
<accession>A0ABM1SH14</accession>
<keyword evidence="2" id="KW-1185">Reference proteome</keyword>
<dbReference type="GeneID" id="111086009"/>
<keyword evidence="1" id="KW-1133">Transmembrane helix</keyword>
<protein>
    <submittedName>
        <fullName evidence="3">Uncharacterized protein LOC111086009</fullName>
    </submittedName>
</protein>
<name>A0ABM1SH14_LIMPO</name>
<dbReference type="RefSeq" id="XP_022242919.1">
    <property type="nucleotide sequence ID" value="XM_022387211.1"/>
</dbReference>
<feature type="transmembrane region" description="Helical" evidence="1">
    <location>
        <begin position="30"/>
        <end position="50"/>
    </location>
</feature>
<proteinExistence type="predicted"/>
<evidence type="ECO:0000256" key="1">
    <source>
        <dbReference type="SAM" id="Phobius"/>
    </source>
</evidence>
<gene>
    <name evidence="3" type="primary">LOC111086009</name>
</gene>
<keyword evidence="1" id="KW-0472">Membrane</keyword>
<reference evidence="3" key="1">
    <citation type="submission" date="2025-08" db="UniProtKB">
        <authorList>
            <consortium name="RefSeq"/>
        </authorList>
    </citation>
    <scope>IDENTIFICATION</scope>
    <source>
        <tissue evidence="3">Muscle</tissue>
    </source>
</reference>
<keyword evidence="1" id="KW-0812">Transmembrane</keyword>
<evidence type="ECO:0000313" key="2">
    <source>
        <dbReference type="Proteomes" id="UP000694941"/>
    </source>
</evidence>
<organism evidence="2 3">
    <name type="scientific">Limulus polyphemus</name>
    <name type="common">Atlantic horseshoe crab</name>
    <dbReference type="NCBI Taxonomy" id="6850"/>
    <lineage>
        <taxon>Eukaryota</taxon>
        <taxon>Metazoa</taxon>
        <taxon>Ecdysozoa</taxon>
        <taxon>Arthropoda</taxon>
        <taxon>Chelicerata</taxon>
        <taxon>Merostomata</taxon>
        <taxon>Xiphosura</taxon>
        <taxon>Limulidae</taxon>
        <taxon>Limulus</taxon>
    </lineage>
</organism>
<evidence type="ECO:0000313" key="3">
    <source>
        <dbReference type="RefSeq" id="XP_022242919.1"/>
    </source>
</evidence>